<proteinExistence type="predicted"/>
<gene>
    <name evidence="1" type="ORF">RRF57_011634</name>
</gene>
<name>A0AAN7UU19_9PEZI</name>
<accession>A0AAN7UU19</accession>
<dbReference type="AlphaFoldDB" id="A0AAN7UU19"/>
<dbReference type="EMBL" id="JAWHQM010000059">
    <property type="protein sequence ID" value="KAK5635922.1"/>
    <property type="molecule type" value="Genomic_DNA"/>
</dbReference>
<comment type="caution">
    <text evidence="1">The sequence shown here is derived from an EMBL/GenBank/DDBJ whole genome shotgun (WGS) entry which is preliminary data.</text>
</comment>
<evidence type="ECO:0000313" key="1">
    <source>
        <dbReference type="EMBL" id="KAK5635922.1"/>
    </source>
</evidence>
<dbReference type="Proteomes" id="UP001305414">
    <property type="component" value="Unassembled WGS sequence"/>
</dbReference>
<organism evidence="1 2">
    <name type="scientific">Xylaria bambusicola</name>
    <dbReference type="NCBI Taxonomy" id="326684"/>
    <lineage>
        <taxon>Eukaryota</taxon>
        <taxon>Fungi</taxon>
        <taxon>Dikarya</taxon>
        <taxon>Ascomycota</taxon>
        <taxon>Pezizomycotina</taxon>
        <taxon>Sordariomycetes</taxon>
        <taxon>Xylariomycetidae</taxon>
        <taxon>Xylariales</taxon>
        <taxon>Xylariaceae</taxon>
        <taxon>Xylaria</taxon>
    </lineage>
</organism>
<protein>
    <submittedName>
        <fullName evidence="1">Uncharacterized protein</fullName>
    </submittedName>
</protein>
<reference evidence="1 2" key="1">
    <citation type="submission" date="2023-10" db="EMBL/GenBank/DDBJ databases">
        <title>Draft genome sequence of Xylaria bambusicola isolate GMP-LS, the root and basal stem rot pathogen of sugarcane in Indonesia.</title>
        <authorList>
            <person name="Selvaraj P."/>
            <person name="Muralishankar V."/>
            <person name="Muruganantham S."/>
            <person name="Sp S."/>
            <person name="Haryani S."/>
            <person name="Lau K.J.X."/>
            <person name="Naqvi N.I."/>
        </authorList>
    </citation>
    <scope>NUCLEOTIDE SEQUENCE [LARGE SCALE GENOMIC DNA]</scope>
    <source>
        <strain evidence="1">GMP-LS</strain>
    </source>
</reference>
<keyword evidence="2" id="KW-1185">Reference proteome</keyword>
<sequence>MIMEDIDAITPCPSGLSAPTETMNQIIDLRPTTRSASPASLRSSLDISRRRASVQALEAGTNGDPDILWQRMLALQKKFGCYNSARMSAALSSGNVSILRPITNDSSLIPASKTCLDLLNENMAVLPESVIDWLWPNRQHHV</sequence>
<evidence type="ECO:0000313" key="2">
    <source>
        <dbReference type="Proteomes" id="UP001305414"/>
    </source>
</evidence>